<evidence type="ECO:0000313" key="6">
    <source>
        <dbReference type="Proteomes" id="UP000654922"/>
    </source>
</evidence>
<proteinExistence type="predicted"/>
<feature type="region of interest" description="Disordered" evidence="4">
    <location>
        <begin position="174"/>
        <end position="197"/>
    </location>
</feature>
<feature type="compositionally biased region" description="Basic and acidic residues" evidence="4">
    <location>
        <begin position="183"/>
        <end position="196"/>
    </location>
</feature>
<gene>
    <name evidence="5" type="ORF">CNMCM5623_007328</name>
</gene>
<keyword evidence="2 3" id="KW-0040">ANK repeat</keyword>
<dbReference type="InterPro" id="IPR036770">
    <property type="entry name" value="Ankyrin_rpt-contain_sf"/>
</dbReference>
<dbReference type="PROSITE" id="PS50088">
    <property type="entry name" value="ANK_REPEAT"/>
    <property type="match status" value="1"/>
</dbReference>
<dbReference type="Gene3D" id="1.25.40.20">
    <property type="entry name" value="Ankyrin repeat-containing domain"/>
    <property type="match status" value="3"/>
</dbReference>
<evidence type="ECO:0008006" key="7">
    <source>
        <dbReference type="Google" id="ProtNLM"/>
    </source>
</evidence>
<evidence type="ECO:0000313" key="5">
    <source>
        <dbReference type="EMBL" id="KAF7161913.1"/>
    </source>
</evidence>
<protein>
    <recommendedName>
        <fullName evidence="7">Ankyrin repeat protein</fullName>
    </recommendedName>
</protein>
<dbReference type="PANTHER" id="PTHR24189">
    <property type="entry name" value="MYOTROPHIN"/>
    <property type="match status" value="1"/>
</dbReference>
<keyword evidence="1" id="KW-0677">Repeat</keyword>
<dbReference type="SMART" id="SM00248">
    <property type="entry name" value="ANK"/>
    <property type="match status" value="6"/>
</dbReference>
<name>A0A8H6PX15_9EURO</name>
<comment type="caution">
    <text evidence="5">The sequence shown here is derived from an EMBL/GenBank/DDBJ whole genome shotgun (WGS) entry which is preliminary data.</text>
</comment>
<dbReference type="PANTHER" id="PTHR24189:SF50">
    <property type="entry name" value="ANKYRIN REPEAT AND SOCS BOX PROTEIN 2"/>
    <property type="match status" value="1"/>
</dbReference>
<accession>A0A8H6PX15</accession>
<dbReference type="SUPFAM" id="SSF48403">
    <property type="entry name" value="Ankyrin repeat"/>
    <property type="match status" value="2"/>
</dbReference>
<dbReference type="PROSITE" id="PS50297">
    <property type="entry name" value="ANK_REP_REGION"/>
    <property type="match status" value="1"/>
</dbReference>
<dbReference type="InterPro" id="IPR002110">
    <property type="entry name" value="Ankyrin_rpt"/>
</dbReference>
<reference evidence="5" key="1">
    <citation type="submission" date="2020-06" db="EMBL/GenBank/DDBJ databases">
        <title>Draft genome sequences of strains closely related to Aspergillus parafelis and Aspergillus hiratsukae.</title>
        <authorList>
            <person name="Dos Santos R.A.C."/>
            <person name="Rivero-Menendez O."/>
            <person name="Steenwyk J.L."/>
            <person name="Mead M.E."/>
            <person name="Goldman G.H."/>
            <person name="Alastruey-Izquierdo A."/>
            <person name="Rokas A."/>
        </authorList>
    </citation>
    <scope>NUCLEOTIDE SEQUENCE</scope>
    <source>
        <strain evidence="5">CNM-CM5623</strain>
    </source>
</reference>
<feature type="repeat" description="ANK" evidence="3">
    <location>
        <begin position="206"/>
        <end position="232"/>
    </location>
</feature>
<evidence type="ECO:0000256" key="3">
    <source>
        <dbReference type="PROSITE-ProRule" id="PRU00023"/>
    </source>
</evidence>
<sequence length="521" mass="57085">MYQLTAEDLDDFHQDDTPVIRAAAKPNSAILEALLARYADSSQDRSLSEMQQKVINRLSPNYTINLDGRIQSPINAAIGANLPDNVRLLLAAGADPNGIEARDMADFSVNFIRGRDFHFNRNERRLGPGFERRAHVLATARSEGGIDHQVCPLTEAELDERRRGFPRFWTEPNVPERNLSLTGKDRTPSTAKEGRPRPMSMRLMDRALTALEVAAKTGSLEILDLLQAAGADESAWIQPSTTSSDDPDQFRIEGETTPISALATSSPVHEAIAAGQQSMLRHLLSTCRYSPNYRPPATPTVALPPLSYAIARCDLNNTGVQRCLVDLLSHPQLDANLRTPIFNVHPLHFATAYHDPDLLSWLAGFIPGGLAAAGVTALGHTLLHVASLPLTNCQTVAANPDVASSIHCARMLDSYWSPYRLPSPVHMQFLTPGETGAKHPQPMTVAQQQAQKATIRVLLAWGGIDVCAKDVDGNTALHYLAATLNVDEETVELVRQMDGGEAVWQEVTNYWGLTPRQLWGE</sequence>
<dbReference type="Proteomes" id="UP000654922">
    <property type="component" value="Unassembled WGS sequence"/>
</dbReference>
<dbReference type="InterPro" id="IPR050745">
    <property type="entry name" value="Multifunctional_regulatory"/>
</dbReference>
<dbReference type="EMBL" id="JACBAE010001358">
    <property type="protein sequence ID" value="KAF7161913.1"/>
    <property type="molecule type" value="Genomic_DNA"/>
</dbReference>
<dbReference type="OrthoDB" id="2980193at2759"/>
<organism evidence="5 6">
    <name type="scientific">Aspergillus felis</name>
    <dbReference type="NCBI Taxonomy" id="1287682"/>
    <lineage>
        <taxon>Eukaryota</taxon>
        <taxon>Fungi</taxon>
        <taxon>Dikarya</taxon>
        <taxon>Ascomycota</taxon>
        <taxon>Pezizomycotina</taxon>
        <taxon>Eurotiomycetes</taxon>
        <taxon>Eurotiomycetidae</taxon>
        <taxon>Eurotiales</taxon>
        <taxon>Aspergillaceae</taxon>
        <taxon>Aspergillus</taxon>
        <taxon>Aspergillus subgen. Fumigati</taxon>
    </lineage>
</organism>
<dbReference type="AlphaFoldDB" id="A0A8H6PX15"/>
<evidence type="ECO:0000256" key="2">
    <source>
        <dbReference type="ARBA" id="ARBA00023043"/>
    </source>
</evidence>
<evidence type="ECO:0000256" key="4">
    <source>
        <dbReference type="SAM" id="MobiDB-lite"/>
    </source>
</evidence>
<evidence type="ECO:0000256" key="1">
    <source>
        <dbReference type="ARBA" id="ARBA00022737"/>
    </source>
</evidence>